<protein>
    <submittedName>
        <fullName evidence="5">DNA-dependent ATPase mgs1</fullName>
    </submittedName>
</protein>
<dbReference type="Proteomes" id="UP000780801">
    <property type="component" value="Unassembled WGS sequence"/>
</dbReference>
<dbReference type="GO" id="GO:0005524">
    <property type="term" value="F:ATP binding"/>
    <property type="evidence" value="ECO:0007669"/>
    <property type="project" value="UniProtKB-KW"/>
</dbReference>
<comment type="caution">
    <text evidence="5">The sequence shown here is derived from an EMBL/GenBank/DDBJ whole genome shotgun (WGS) entry which is preliminary data.</text>
</comment>
<feature type="domain" description="RuvB-like AAA+ ATPase" evidence="4">
    <location>
        <begin position="86"/>
        <end position="149"/>
    </location>
</feature>
<feature type="non-terminal residue" evidence="5">
    <location>
        <position position="178"/>
    </location>
</feature>
<evidence type="ECO:0000313" key="6">
    <source>
        <dbReference type="Proteomes" id="UP000780801"/>
    </source>
</evidence>
<dbReference type="GO" id="GO:0000731">
    <property type="term" value="P:DNA synthesis involved in DNA repair"/>
    <property type="evidence" value="ECO:0007669"/>
    <property type="project" value="TreeGrafter"/>
</dbReference>
<gene>
    <name evidence="5" type="primary">MGS1</name>
    <name evidence="5" type="ORF">BGW38_006675</name>
</gene>
<dbReference type="GO" id="GO:0005634">
    <property type="term" value="C:nucleus"/>
    <property type="evidence" value="ECO:0007669"/>
    <property type="project" value="TreeGrafter"/>
</dbReference>
<name>A0A9P6KAK2_9FUNG</name>
<evidence type="ECO:0000256" key="3">
    <source>
        <dbReference type="SAM" id="MobiDB-lite"/>
    </source>
</evidence>
<keyword evidence="2" id="KW-0067">ATP-binding</keyword>
<dbReference type="GO" id="GO:0006310">
    <property type="term" value="P:DNA recombination"/>
    <property type="evidence" value="ECO:0007669"/>
    <property type="project" value="InterPro"/>
</dbReference>
<evidence type="ECO:0000259" key="4">
    <source>
        <dbReference type="Pfam" id="PF05496"/>
    </source>
</evidence>
<dbReference type="SUPFAM" id="SSF52540">
    <property type="entry name" value="P-loop containing nucleoside triphosphate hydrolases"/>
    <property type="match status" value="1"/>
</dbReference>
<dbReference type="PANTHER" id="PTHR13779">
    <property type="entry name" value="WERNER HELICASE-INTERACTING PROTEIN 1 FAMILY MEMBER"/>
    <property type="match status" value="1"/>
</dbReference>
<dbReference type="InterPro" id="IPR051314">
    <property type="entry name" value="AAA_ATPase_RarA/MGS1/WRNIP1"/>
</dbReference>
<dbReference type="Gene3D" id="3.40.50.300">
    <property type="entry name" value="P-loop containing nucleotide triphosphate hydrolases"/>
    <property type="match status" value="1"/>
</dbReference>
<feature type="compositionally biased region" description="Low complexity" evidence="3">
    <location>
        <begin position="45"/>
        <end position="56"/>
    </location>
</feature>
<feature type="compositionally biased region" description="Acidic residues" evidence="3">
    <location>
        <begin position="14"/>
        <end position="26"/>
    </location>
</feature>
<evidence type="ECO:0000256" key="1">
    <source>
        <dbReference type="ARBA" id="ARBA00022741"/>
    </source>
</evidence>
<dbReference type="PANTHER" id="PTHR13779:SF7">
    <property type="entry name" value="ATPASE WRNIP1"/>
    <property type="match status" value="1"/>
</dbReference>
<organism evidence="5 6">
    <name type="scientific">Lunasporangiospora selenospora</name>
    <dbReference type="NCBI Taxonomy" id="979761"/>
    <lineage>
        <taxon>Eukaryota</taxon>
        <taxon>Fungi</taxon>
        <taxon>Fungi incertae sedis</taxon>
        <taxon>Mucoromycota</taxon>
        <taxon>Mortierellomycotina</taxon>
        <taxon>Mortierellomycetes</taxon>
        <taxon>Mortierellales</taxon>
        <taxon>Mortierellaceae</taxon>
        <taxon>Lunasporangiospora</taxon>
    </lineage>
</organism>
<dbReference type="GO" id="GO:0017116">
    <property type="term" value="F:single-stranded DNA helicase activity"/>
    <property type="evidence" value="ECO:0007669"/>
    <property type="project" value="TreeGrafter"/>
</dbReference>
<dbReference type="OrthoDB" id="10265467at2759"/>
<evidence type="ECO:0000256" key="2">
    <source>
        <dbReference type="ARBA" id="ARBA00022840"/>
    </source>
</evidence>
<dbReference type="GO" id="GO:0006261">
    <property type="term" value="P:DNA-templated DNA replication"/>
    <property type="evidence" value="ECO:0007669"/>
    <property type="project" value="TreeGrafter"/>
</dbReference>
<dbReference type="GO" id="GO:0009378">
    <property type="term" value="F:four-way junction helicase activity"/>
    <property type="evidence" value="ECO:0007669"/>
    <property type="project" value="InterPro"/>
</dbReference>
<keyword evidence="6" id="KW-1185">Reference proteome</keyword>
<sequence length="178" mass="19438">SQSGTKRKLGDVMNDQEEMEGLEPQDEMMASQRTPTRTRYDDNLSGSAASAAQSSSNPDSQPTWQSRKEKTNAAILRNMPLAERARPTSLEDFIGQQGLVGPGGILRALVLQDTVPSIILWGPCGVGKTTLARIIAHTTKAQFKELSATTHNVADVRYDKTPPQIYKRQSDGSIFGYS</sequence>
<dbReference type="Pfam" id="PF05496">
    <property type="entry name" value="RuvB_N"/>
    <property type="match status" value="1"/>
</dbReference>
<dbReference type="InterPro" id="IPR027417">
    <property type="entry name" value="P-loop_NTPase"/>
</dbReference>
<dbReference type="EMBL" id="JAABOA010004293">
    <property type="protein sequence ID" value="KAF9577853.1"/>
    <property type="molecule type" value="Genomic_DNA"/>
</dbReference>
<dbReference type="AlphaFoldDB" id="A0A9P6KAK2"/>
<dbReference type="InterPro" id="IPR008824">
    <property type="entry name" value="RuvB-like_N"/>
</dbReference>
<accession>A0A9P6KAK2</accession>
<keyword evidence="1" id="KW-0547">Nucleotide-binding</keyword>
<evidence type="ECO:0000313" key="5">
    <source>
        <dbReference type="EMBL" id="KAF9577853.1"/>
    </source>
</evidence>
<reference evidence="5" key="1">
    <citation type="journal article" date="2020" name="Fungal Divers.">
        <title>Resolving the Mortierellaceae phylogeny through synthesis of multi-gene phylogenetics and phylogenomics.</title>
        <authorList>
            <person name="Vandepol N."/>
            <person name="Liber J."/>
            <person name="Desiro A."/>
            <person name="Na H."/>
            <person name="Kennedy M."/>
            <person name="Barry K."/>
            <person name="Grigoriev I.V."/>
            <person name="Miller A.N."/>
            <person name="O'Donnell K."/>
            <person name="Stajich J.E."/>
            <person name="Bonito G."/>
        </authorList>
    </citation>
    <scope>NUCLEOTIDE SEQUENCE</scope>
    <source>
        <strain evidence="5">KOD1015</strain>
    </source>
</reference>
<feature type="region of interest" description="Disordered" evidence="3">
    <location>
        <begin position="1"/>
        <end position="68"/>
    </location>
</feature>
<proteinExistence type="predicted"/>
<dbReference type="GO" id="GO:0008047">
    <property type="term" value="F:enzyme activator activity"/>
    <property type="evidence" value="ECO:0007669"/>
    <property type="project" value="TreeGrafter"/>
</dbReference>